<feature type="compositionally biased region" description="Polar residues" evidence="4">
    <location>
        <begin position="53"/>
        <end position="64"/>
    </location>
</feature>
<dbReference type="Proteomes" id="UP000694924">
    <property type="component" value="Unplaced"/>
</dbReference>
<feature type="region of interest" description="Disordered" evidence="4">
    <location>
        <begin position="1214"/>
        <end position="1244"/>
    </location>
</feature>
<feature type="compositionally biased region" description="Acidic residues" evidence="4">
    <location>
        <begin position="1405"/>
        <end position="1415"/>
    </location>
</feature>
<evidence type="ECO:0000313" key="6">
    <source>
        <dbReference type="Proteomes" id="UP000694924"/>
    </source>
</evidence>
<feature type="compositionally biased region" description="Polar residues" evidence="4">
    <location>
        <begin position="504"/>
        <end position="525"/>
    </location>
</feature>
<evidence type="ECO:0000259" key="5">
    <source>
        <dbReference type="PROSITE" id="PS51800"/>
    </source>
</evidence>
<feature type="region of interest" description="Disordered" evidence="4">
    <location>
        <begin position="265"/>
        <end position="304"/>
    </location>
</feature>
<feature type="compositionally biased region" description="Polar residues" evidence="4">
    <location>
        <begin position="1100"/>
        <end position="1115"/>
    </location>
</feature>
<keyword evidence="2" id="KW-0863">Zinc-finger</keyword>
<protein>
    <submittedName>
        <fullName evidence="7">Enolase-phosphatase E1-like</fullName>
    </submittedName>
</protein>
<feature type="region of interest" description="Disordered" evidence="4">
    <location>
        <begin position="1284"/>
        <end position="1456"/>
    </location>
</feature>
<feature type="compositionally biased region" description="Basic and acidic residues" evidence="4">
    <location>
        <begin position="724"/>
        <end position="753"/>
    </location>
</feature>
<evidence type="ECO:0000256" key="2">
    <source>
        <dbReference type="ARBA" id="ARBA00022771"/>
    </source>
</evidence>
<feature type="compositionally biased region" description="Low complexity" evidence="4">
    <location>
        <begin position="432"/>
        <end position="453"/>
    </location>
</feature>
<feature type="compositionally biased region" description="Basic and acidic residues" evidence="4">
    <location>
        <begin position="357"/>
        <end position="375"/>
    </location>
</feature>
<feature type="compositionally biased region" description="Basic and acidic residues" evidence="4">
    <location>
        <begin position="1044"/>
        <end position="1058"/>
    </location>
</feature>
<feature type="compositionally biased region" description="Basic and acidic residues" evidence="4">
    <location>
        <begin position="165"/>
        <end position="176"/>
    </location>
</feature>
<feature type="compositionally biased region" description="Basic residues" evidence="4">
    <location>
        <begin position="1435"/>
        <end position="1444"/>
    </location>
</feature>
<evidence type="ECO:0000256" key="4">
    <source>
        <dbReference type="SAM" id="MobiDB-lite"/>
    </source>
</evidence>
<feature type="compositionally biased region" description="Basic and acidic residues" evidence="4">
    <location>
        <begin position="526"/>
        <end position="541"/>
    </location>
</feature>
<dbReference type="Pfam" id="PF05253">
    <property type="entry name" value="zf-U11-48K"/>
    <property type="match status" value="2"/>
</dbReference>
<keyword evidence="6" id="KW-1185">Reference proteome</keyword>
<feature type="compositionally biased region" description="Low complexity" evidence="4">
    <location>
        <begin position="617"/>
        <end position="630"/>
    </location>
</feature>
<dbReference type="PROSITE" id="PS51800">
    <property type="entry name" value="ZF_CHHC_U11_48K"/>
    <property type="match status" value="2"/>
</dbReference>
<feature type="compositionally biased region" description="Low complexity" evidence="4">
    <location>
        <begin position="940"/>
        <end position="965"/>
    </location>
</feature>
<organism evidence="6 7">
    <name type="scientific">Polistes dominula</name>
    <name type="common">European paper wasp</name>
    <name type="synonym">Vespa dominula</name>
    <dbReference type="NCBI Taxonomy" id="743375"/>
    <lineage>
        <taxon>Eukaryota</taxon>
        <taxon>Metazoa</taxon>
        <taxon>Ecdysozoa</taxon>
        <taxon>Arthropoda</taxon>
        <taxon>Hexapoda</taxon>
        <taxon>Insecta</taxon>
        <taxon>Pterygota</taxon>
        <taxon>Neoptera</taxon>
        <taxon>Endopterygota</taxon>
        <taxon>Hymenoptera</taxon>
        <taxon>Apocrita</taxon>
        <taxon>Aculeata</taxon>
        <taxon>Vespoidea</taxon>
        <taxon>Vespidae</taxon>
        <taxon>Polistinae</taxon>
        <taxon>Polistini</taxon>
        <taxon>Polistes</taxon>
    </lineage>
</organism>
<feature type="compositionally biased region" description="Basic residues" evidence="4">
    <location>
        <begin position="820"/>
        <end position="834"/>
    </location>
</feature>
<feature type="region of interest" description="Disordered" evidence="4">
    <location>
        <begin position="497"/>
        <end position="876"/>
    </location>
</feature>
<feature type="region of interest" description="Disordered" evidence="4">
    <location>
        <begin position="397"/>
        <end position="465"/>
    </location>
</feature>
<evidence type="ECO:0000256" key="1">
    <source>
        <dbReference type="ARBA" id="ARBA00022723"/>
    </source>
</evidence>
<name>A0ABM1ICU4_POLDO</name>
<dbReference type="RefSeq" id="XP_015178031.1">
    <property type="nucleotide sequence ID" value="XM_015322545.1"/>
</dbReference>
<feature type="region of interest" description="Disordered" evidence="4">
    <location>
        <begin position="215"/>
        <end position="235"/>
    </location>
</feature>
<reference evidence="7" key="1">
    <citation type="submission" date="2025-08" db="UniProtKB">
        <authorList>
            <consortium name="RefSeq"/>
        </authorList>
    </citation>
    <scope>IDENTIFICATION</scope>
    <source>
        <tissue evidence="7">Whole body</tissue>
    </source>
</reference>
<feature type="region of interest" description="Disordered" evidence="4">
    <location>
        <begin position="911"/>
        <end position="1077"/>
    </location>
</feature>
<feature type="compositionally biased region" description="Basic residues" evidence="4">
    <location>
        <begin position="687"/>
        <end position="697"/>
    </location>
</feature>
<feature type="compositionally biased region" description="Basic and acidic residues" evidence="4">
    <location>
        <begin position="705"/>
        <end position="716"/>
    </location>
</feature>
<feature type="compositionally biased region" description="Low complexity" evidence="4">
    <location>
        <begin position="1061"/>
        <end position="1073"/>
    </location>
</feature>
<evidence type="ECO:0000256" key="3">
    <source>
        <dbReference type="ARBA" id="ARBA00022833"/>
    </source>
</evidence>
<proteinExistence type="predicted"/>
<feature type="compositionally biased region" description="Basic and acidic residues" evidence="4">
    <location>
        <begin position="128"/>
        <end position="153"/>
    </location>
</feature>
<feature type="compositionally biased region" description="Low complexity" evidence="4">
    <location>
        <begin position="179"/>
        <end position="191"/>
    </location>
</feature>
<dbReference type="GeneID" id="107067227"/>
<feature type="compositionally biased region" description="Basic and acidic residues" evidence="4">
    <location>
        <begin position="1010"/>
        <end position="1035"/>
    </location>
</feature>
<sequence>MLMSDEDLVQCPYNPNHHVPRSQIDEHKNTCKFLMDPTQETQITFSSHDEPRPSTSYQESPQEGSSLQEKSSHQEESSQQEESQIAELPNLQGPSFQEWRKSQEPAEIQKTSLSKLKRPRLNPKSFRKRDIPDKSWKPKLMQDKKSSSKKSEMRIQSYYKRLNKERKELKKLKIDSGSDEASSSSSGSPLSFVDTMPDNKKQILYDMGSKFMTQLASTSQQKDCPQQESSSKEKITKKMDVERWVIQSSHFSSEVTTPLEVELEEPPSTRDVLQEQSQSFSVPAETTHDRVRSQQPKETIKKKHEEIGTEIIMVAEESHILSEVTTPSEVELEELPSTGDVLQQQSQPFSFPAATTHDSDDLQRHISSMKEKYAENIEEEMADAEVSHILATETNLQLIKTEEPSSSRAVPDIIATDHSDTTNDESPQADISQQESSSLQESSSPLEDSSQQEFSSLPEDSLLEGSIVLQEDSSLQEDSLLQGGSLLEEDIEQLEEIWGEETSDMLSYQDSIETGSSKPSSSVQEEQSKPVVSHDKAKHELNVPQKRSRVSKRSYESSSENTDIDDLQKEGCSPEADISSEADGSRRKKICLEKRRLYDSTSTTDEDKGEKIEFEKPSSSVPKKQSKPVVFRSKTKPLLDIPQEASKLRKRSHETSSENTDTDIGDLQKAGSSLKSDISPKADVSPRKRKCLEKRRRYDSTSTTDEDKGEQIEFEKPSSSVPKKQSEPVVSHDKAKHELTVPQKESRVSKRSYESSSVSTDIDDLQKEGSSPEADISSEEDGSRMETKYLRIKRCYHSSSSTDEDEGKKIDLKKPSPSSPKKRLKAVVTRRKTKHQLDVPQEASGVKKRSHETLSESIDIDSGDLQKAGSSPESDISLEADEIKMSDEELVQCPNNPNHLVPRSQIDEHVNTCELLMDPNQEMQITTPSDDEPRPSTSYQESLQEESSLQEGSLLQEGSSQQEESQITELPNLQGLSFQKWRKSQEPAQIQETSLSKLRRPRPNPKSFRKRDVPDKSWKPKLMQDKKSSSKKSEMRIQSYYKTLNKERKELRKLKIDSGSDEASSSGSGSPLSFMDTMPDTKKQILFDMGSKFMAQLASTSQKTDCSQQESTSQEKITEEMDVERWVIQSSRFSSEVTTPLEVESEEPPSTRDVLQEQSQSFSVPAETTHEKVRSQQPKETIKKKHEEIGTEIKIVAEESDILSEVTTPLEVELEEPPSTRDVVQEQSQSFSVPTETTHDRVRSQQLKETIKKKHEEIGTEIKMVAEESHILSVVITPLEVEFEEPPSTGDVLQEHSQSFSVPAETTHDSDLSQKSKVTEEKISEKMDTEEKIETEESHTLSEVTTQLEVEIEEPSFVADIDLEKPSTSSSTKQSKPVVSRGKTKHQSDVPQEASRLRKRLYETSSEDTDIDVDDIPLAVTPPKSDISPKAYVSPRKKKCLEKRRRSDSSSKTDED</sequence>
<feature type="compositionally biased region" description="Polar residues" evidence="4">
    <location>
        <begin position="215"/>
        <end position="229"/>
    </location>
</feature>
<feature type="compositionally biased region" description="Polar residues" evidence="4">
    <location>
        <begin position="967"/>
        <end position="977"/>
    </location>
</feature>
<feature type="domain" description="CHHC U11-48K-type" evidence="5">
    <location>
        <begin position="890"/>
        <end position="917"/>
    </location>
</feature>
<feature type="compositionally biased region" description="Low complexity" evidence="4">
    <location>
        <begin position="1366"/>
        <end position="1380"/>
    </location>
</feature>
<feature type="compositionally biased region" description="Basic residues" evidence="4">
    <location>
        <begin position="997"/>
        <end position="1009"/>
    </location>
</feature>
<dbReference type="InterPro" id="IPR022776">
    <property type="entry name" value="TRM13/UPF0224_CHHC_Znf_dom"/>
</dbReference>
<feature type="compositionally biased region" description="Basic residues" evidence="4">
    <location>
        <begin position="115"/>
        <end position="127"/>
    </location>
</feature>
<feature type="region of interest" description="Disordered" evidence="4">
    <location>
        <begin position="1136"/>
        <end position="1186"/>
    </location>
</feature>
<feature type="compositionally biased region" description="Basic and acidic residues" evidence="4">
    <location>
        <begin position="1306"/>
        <end position="1340"/>
    </location>
</feature>
<feature type="compositionally biased region" description="Polar residues" evidence="4">
    <location>
        <begin position="340"/>
        <end position="349"/>
    </location>
</feature>
<feature type="compositionally biased region" description="Basic and acidic residues" evidence="4">
    <location>
        <begin position="605"/>
        <end position="616"/>
    </location>
</feature>
<accession>A0ABM1ICU4</accession>
<keyword evidence="3" id="KW-0862">Zinc</keyword>
<feature type="region of interest" description="Disordered" evidence="4">
    <location>
        <begin position="336"/>
        <end position="379"/>
    </location>
</feature>
<feature type="region of interest" description="Disordered" evidence="4">
    <location>
        <begin position="1"/>
        <end position="195"/>
    </location>
</feature>
<feature type="compositionally biased region" description="Polar residues" evidence="4">
    <location>
        <begin position="986"/>
        <end position="996"/>
    </location>
</feature>
<feature type="region of interest" description="Disordered" evidence="4">
    <location>
        <begin position="1100"/>
        <end position="1121"/>
    </location>
</feature>
<evidence type="ECO:0000313" key="7">
    <source>
        <dbReference type="RefSeq" id="XP_015178031.1"/>
    </source>
</evidence>
<feature type="compositionally biased region" description="Basic and acidic residues" evidence="4">
    <location>
        <begin position="1445"/>
        <end position="1456"/>
    </location>
</feature>
<gene>
    <name evidence="7" type="primary">LOC107067227</name>
</gene>
<feature type="compositionally biased region" description="Polar residues" evidence="4">
    <location>
        <begin position="1225"/>
        <end position="1236"/>
    </location>
</feature>
<keyword evidence="1" id="KW-0479">Metal-binding</keyword>
<feature type="domain" description="CHHC U11-48K-type" evidence="5">
    <location>
        <begin position="8"/>
        <end position="35"/>
    </location>
</feature>